<proteinExistence type="predicted"/>
<dbReference type="InterPro" id="IPR036237">
    <property type="entry name" value="Xyl_isomerase-like_sf"/>
</dbReference>
<keyword evidence="3" id="KW-1185">Reference proteome</keyword>
<evidence type="ECO:0000259" key="1">
    <source>
        <dbReference type="Pfam" id="PF01261"/>
    </source>
</evidence>
<dbReference type="InterPro" id="IPR013022">
    <property type="entry name" value="Xyl_isomerase-like_TIM-brl"/>
</dbReference>
<feature type="domain" description="Xylose isomerase-like TIM barrel" evidence="1">
    <location>
        <begin position="25"/>
        <end position="270"/>
    </location>
</feature>
<dbReference type="EMBL" id="JAAFGS010000005">
    <property type="protein sequence ID" value="NGZ76852.1"/>
    <property type="molecule type" value="Genomic_DNA"/>
</dbReference>
<dbReference type="Pfam" id="PF01261">
    <property type="entry name" value="AP_endonuc_2"/>
    <property type="match status" value="1"/>
</dbReference>
<evidence type="ECO:0000313" key="2">
    <source>
        <dbReference type="EMBL" id="NGZ76852.1"/>
    </source>
</evidence>
<organism evidence="2 3">
    <name type="scientific">Saccharibacillus alkalitolerans</name>
    <dbReference type="NCBI Taxonomy" id="2705290"/>
    <lineage>
        <taxon>Bacteria</taxon>
        <taxon>Bacillati</taxon>
        <taxon>Bacillota</taxon>
        <taxon>Bacilli</taxon>
        <taxon>Bacillales</taxon>
        <taxon>Paenibacillaceae</taxon>
        <taxon>Saccharibacillus</taxon>
    </lineage>
</organism>
<evidence type="ECO:0000313" key="3">
    <source>
        <dbReference type="Proteomes" id="UP000800303"/>
    </source>
</evidence>
<dbReference type="SUPFAM" id="SSF51658">
    <property type="entry name" value="Xylose isomerase-like"/>
    <property type="match status" value="1"/>
</dbReference>
<dbReference type="InterPro" id="IPR050312">
    <property type="entry name" value="IolE/XylAMocC-like"/>
</dbReference>
<gene>
    <name evidence="2" type="ORF">GYN08_16125</name>
</gene>
<keyword evidence="2" id="KW-0413">Isomerase</keyword>
<comment type="caution">
    <text evidence="2">The sequence shown here is derived from an EMBL/GenBank/DDBJ whole genome shotgun (WGS) entry which is preliminary data.</text>
</comment>
<protein>
    <submittedName>
        <fullName evidence="2">Sugar phosphate isomerase/epimerase</fullName>
    </submittedName>
</protein>
<name>A0ABX0F7C1_9BACL</name>
<dbReference type="PANTHER" id="PTHR12110">
    <property type="entry name" value="HYDROXYPYRUVATE ISOMERASE"/>
    <property type="match status" value="1"/>
</dbReference>
<dbReference type="Proteomes" id="UP000800303">
    <property type="component" value="Unassembled WGS sequence"/>
</dbReference>
<sequence length="294" mass="32801">MKLGISSYSLYQAMQQERMKIEEVLDWAAGIGASHVEIVPDLGFGFGDDPGLEERLVRRARELSLEISNYAIRADFTAGGEEEYEAEIRRVMSEVDRANRLGAGLMRHDVAFREDTSILRFNEDLDMLASACRRIADHASQYGIVTSVENHGYYVQASDRIQALVHAVGRPNFRTTLDVGNFVCVDEDPLSAVRNNLPIASMVHIKDFYIRPARLNPGEGWFRSAGGSWLRGAIAGQGDLDLVGIIALVKDSGYDGFLSIEYEGMEDCLEGTRIAFDNVRRIWDESRERACAQA</sequence>
<dbReference type="GO" id="GO:0016853">
    <property type="term" value="F:isomerase activity"/>
    <property type="evidence" value="ECO:0007669"/>
    <property type="project" value="UniProtKB-KW"/>
</dbReference>
<dbReference type="PANTHER" id="PTHR12110:SF53">
    <property type="entry name" value="BLR5974 PROTEIN"/>
    <property type="match status" value="1"/>
</dbReference>
<accession>A0ABX0F7C1</accession>
<dbReference type="RefSeq" id="WP_166276075.1">
    <property type="nucleotide sequence ID" value="NZ_JAAFGS010000005.1"/>
</dbReference>
<dbReference type="Gene3D" id="3.20.20.150">
    <property type="entry name" value="Divalent-metal-dependent TIM barrel enzymes"/>
    <property type="match status" value="1"/>
</dbReference>
<reference evidence="2 3" key="1">
    <citation type="submission" date="2020-01" db="EMBL/GenBank/DDBJ databases">
        <title>Polyphasic characterisation and genomic insights into a novel alkali tolerant bacterium VR-M41.</title>
        <authorList>
            <person name="Vemuluri V.R."/>
        </authorList>
    </citation>
    <scope>NUCLEOTIDE SEQUENCE [LARGE SCALE GENOMIC DNA]</scope>
    <source>
        <strain evidence="2 3">VR-M41</strain>
    </source>
</reference>